<keyword evidence="2" id="KW-0732">Signal</keyword>
<dbReference type="EMBL" id="BAABJE010000017">
    <property type="protein sequence ID" value="GAA4802521.1"/>
    <property type="molecule type" value="Genomic_DNA"/>
</dbReference>
<evidence type="ECO:0000256" key="1">
    <source>
        <dbReference type="SAM" id="MobiDB-lite"/>
    </source>
</evidence>
<feature type="region of interest" description="Disordered" evidence="1">
    <location>
        <begin position="26"/>
        <end position="62"/>
    </location>
</feature>
<feature type="chain" id="PRO_5045436795" description="DUF1311 domain-containing protein" evidence="2">
    <location>
        <begin position="22"/>
        <end position="149"/>
    </location>
</feature>
<feature type="signal peptide" evidence="2">
    <location>
        <begin position="1"/>
        <end position="21"/>
    </location>
</feature>
<evidence type="ECO:0008006" key="5">
    <source>
        <dbReference type="Google" id="ProtNLM"/>
    </source>
</evidence>
<organism evidence="3 4">
    <name type="scientific">Lysobacter hankyongensis</name>
    <dbReference type="NCBI Taxonomy" id="1176535"/>
    <lineage>
        <taxon>Bacteria</taxon>
        <taxon>Pseudomonadati</taxon>
        <taxon>Pseudomonadota</taxon>
        <taxon>Gammaproteobacteria</taxon>
        <taxon>Lysobacterales</taxon>
        <taxon>Lysobacteraceae</taxon>
        <taxon>Lysobacter</taxon>
    </lineage>
</organism>
<gene>
    <name evidence="3" type="ORF">GCM10023307_31540</name>
</gene>
<name>A0ABP9BYZ1_9GAMM</name>
<dbReference type="RefSeq" id="WP_345304311.1">
    <property type="nucleotide sequence ID" value="NZ_BAABJE010000017.1"/>
</dbReference>
<dbReference type="Proteomes" id="UP001499959">
    <property type="component" value="Unassembled WGS sequence"/>
</dbReference>
<proteinExistence type="predicted"/>
<reference evidence="4" key="1">
    <citation type="journal article" date="2019" name="Int. J. Syst. Evol. Microbiol.">
        <title>The Global Catalogue of Microorganisms (GCM) 10K type strain sequencing project: providing services to taxonomists for standard genome sequencing and annotation.</title>
        <authorList>
            <consortium name="The Broad Institute Genomics Platform"/>
            <consortium name="The Broad Institute Genome Sequencing Center for Infectious Disease"/>
            <person name="Wu L."/>
            <person name="Ma J."/>
        </authorList>
    </citation>
    <scope>NUCLEOTIDE SEQUENCE [LARGE SCALE GENOMIC DNA]</scope>
    <source>
        <strain evidence="4">JCM 18204</strain>
    </source>
</reference>
<evidence type="ECO:0000313" key="4">
    <source>
        <dbReference type="Proteomes" id="UP001499959"/>
    </source>
</evidence>
<evidence type="ECO:0000256" key="2">
    <source>
        <dbReference type="SAM" id="SignalP"/>
    </source>
</evidence>
<feature type="compositionally biased region" description="Low complexity" evidence="1">
    <location>
        <begin position="26"/>
        <end position="38"/>
    </location>
</feature>
<protein>
    <recommendedName>
        <fullName evidence="5">DUF1311 domain-containing protein</fullName>
    </recommendedName>
</protein>
<accession>A0ABP9BYZ1</accession>
<sequence>MNVLRTLSLLFVALWAAAVRAQVPTAPSAATPPVAATAGSDPASEVGSEPEPDAPAPGEKREGIDKAAAIAQCARPEYRGCLALDVAGCEAVTAVAVDKANAEVDALAAKRTEEEIQSPFFQGMALGVYIRHMDAGTDGRFMACMQQRE</sequence>
<keyword evidence="4" id="KW-1185">Reference proteome</keyword>
<evidence type="ECO:0000313" key="3">
    <source>
        <dbReference type="EMBL" id="GAA4802521.1"/>
    </source>
</evidence>
<comment type="caution">
    <text evidence="3">The sequence shown here is derived from an EMBL/GenBank/DDBJ whole genome shotgun (WGS) entry which is preliminary data.</text>
</comment>